<organism evidence="2 3">
    <name type="scientific">Streptomyces prasinosporus</name>
    <dbReference type="NCBI Taxonomy" id="68256"/>
    <lineage>
        <taxon>Bacteria</taxon>
        <taxon>Bacillati</taxon>
        <taxon>Actinomycetota</taxon>
        <taxon>Actinomycetes</taxon>
        <taxon>Kitasatosporales</taxon>
        <taxon>Streptomycetaceae</taxon>
        <taxon>Streptomyces</taxon>
        <taxon>Streptomyces albogriseolus group</taxon>
    </lineage>
</organism>
<dbReference type="Gene3D" id="3.10.450.50">
    <property type="match status" value="1"/>
</dbReference>
<name>A0ABP6TG57_9ACTN</name>
<evidence type="ECO:0000313" key="2">
    <source>
        <dbReference type="EMBL" id="GAA3494167.1"/>
    </source>
</evidence>
<dbReference type="InterPro" id="IPR037401">
    <property type="entry name" value="SnoaL-like"/>
</dbReference>
<comment type="caution">
    <text evidence="2">The sequence shown here is derived from an EMBL/GenBank/DDBJ whole genome shotgun (WGS) entry which is preliminary data.</text>
</comment>
<dbReference type="SUPFAM" id="SSF54427">
    <property type="entry name" value="NTF2-like"/>
    <property type="match status" value="1"/>
</dbReference>
<dbReference type="GeneID" id="97388223"/>
<feature type="domain" description="SnoaL-like" evidence="1">
    <location>
        <begin position="20"/>
        <end position="141"/>
    </location>
</feature>
<protein>
    <submittedName>
        <fullName evidence="2">Nuclear transport factor 2 family protein</fullName>
    </submittedName>
</protein>
<gene>
    <name evidence="2" type="ORF">GCM10019016_012660</name>
</gene>
<proteinExistence type="predicted"/>
<evidence type="ECO:0000259" key="1">
    <source>
        <dbReference type="Pfam" id="PF13577"/>
    </source>
</evidence>
<reference evidence="3" key="1">
    <citation type="journal article" date="2019" name="Int. J. Syst. Evol. Microbiol.">
        <title>The Global Catalogue of Microorganisms (GCM) 10K type strain sequencing project: providing services to taxonomists for standard genome sequencing and annotation.</title>
        <authorList>
            <consortium name="The Broad Institute Genomics Platform"/>
            <consortium name="The Broad Institute Genome Sequencing Center for Infectious Disease"/>
            <person name="Wu L."/>
            <person name="Ma J."/>
        </authorList>
    </citation>
    <scope>NUCLEOTIDE SEQUENCE [LARGE SCALE GENOMIC DNA]</scope>
    <source>
        <strain evidence="3">JCM 4816</strain>
    </source>
</reference>
<dbReference type="Pfam" id="PF13577">
    <property type="entry name" value="SnoaL_4"/>
    <property type="match status" value="1"/>
</dbReference>
<evidence type="ECO:0000313" key="3">
    <source>
        <dbReference type="Proteomes" id="UP001501455"/>
    </source>
</evidence>
<sequence length="152" mass="16996">MTSPAEVSAATPVLTELYPRIQQFYAGQVRHLDAFRAEEFAATFTEDGVFDHRPGADPLLGRQAIAAAVSGYQRTKHAADPVQRRHWFNMLQVFPQDDGTVRTEYYALVLHTRPGTPEPQTGPSCFVTDVLEVGEDGGLLTKFRRVRQDHLV</sequence>
<dbReference type="InterPro" id="IPR032710">
    <property type="entry name" value="NTF2-like_dom_sf"/>
</dbReference>
<dbReference type="RefSeq" id="WP_255304028.1">
    <property type="nucleotide sequence ID" value="NZ_BAAAXF010000014.1"/>
</dbReference>
<accession>A0ABP6TG57</accession>
<keyword evidence="3" id="KW-1185">Reference proteome</keyword>
<dbReference type="Proteomes" id="UP001501455">
    <property type="component" value="Unassembled WGS sequence"/>
</dbReference>
<dbReference type="EMBL" id="BAAAXF010000014">
    <property type="protein sequence ID" value="GAA3494167.1"/>
    <property type="molecule type" value="Genomic_DNA"/>
</dbReference>